<dbReference type="STRING" id="619805.SAMN05660477_01440"/>
<sequence>MKTKILLSLCLGFGLSKAQTINYKGCYNLFNNQDFVLTKTGTDTYGKGIYITTPVTGDQPCGGLGICEFKIQWNNTNTRWEFLADQGDGDFVDPYVVFYNATGSSSAVNPPSNTTGEWLENTAITQGECGGSMSGANSTMTGDVHTSTLALSDFNKNKFKIYPNPVKDVLNIIADEQLNSISIYDNAGRLVVSEKSKLNINVSKLSKGLYIIKIETKDSKNHEIKFIKE</sequence>
<dbReference type="RefSeq" id="WP_079666727.1">
    <property type="nucleotide sequence ID" value="NZ_FUYZ01000003.1"/>
</dbReference>
<accession>A0A1T5EIV0</accession>
<reference evidence="3 4" key="1">
    <citation type="submission" date="2017-02" db="EMBL/GenBank/DDBJ databases">
        <authorList>
            <person name="Peterson S.W."/>
        </authorList>
    </citation>
    <scope>NUCLEOTIDE SEQUENCE [LARGE SCALE GENOMIC DNA]</scope>
    <source>
        <strain evidence="3 4">DSM 22323</strain>
    </source>
</reference>
<evidence type="ECO:0000313" key="3">
    <source>
        <dbReference type="EMBL" id="SKB83708.1"/>
    </source>
</evidence>
<protein>
    <submittedName>
        <fullName evidence="3">Por secretion system C-terminal sorting domain-containing protein</fullName>
    </submittedName>
</protein>
<organism evidence="3 4">
    <name type="scientific">Soonwooa buanensis</name>
    <dbReference type="NCBI Taxonomy" id="619805"/>
    <lineage>
        <taxon>Bacteria</taxon>
        <taxon>Pseudomonadati</taxon>
        <taxon>Bacteroidota</taxon>
        <taxon>Flavobacteriia</taxon>
        <taxon>Flavobacteriales</taxon>
        <taxon>Weeksellaceae</taxon>
        <taxon>Chryseobacterium group</taxon>
        <taxon>Soonwooa</taxon>
    </lineage>
</organism>
<gene>
    <name evidence="3" type="ORF">SAMN05660477_01440</name>
</gene>
<feature type="domain" description="Secretion system C-terminal sorting" evidence="2">
    <location>
        <begin position="161"/>
        <end position="222"/>
    </location>
</feature>
<dbReference type="NCBIfam" id="TIGR04183">
    <property type="entry name" value="Por_Secre_tail"/>
    <property type="match status" value="1"/>
</dbReference>
<dbReference type="AlphaFoldDB" id="A0A1T5EIV0"/>
<name>A0A1T5EIV0_9FLAO</name>
<dbReference type="OrthoDB" id="1345084at2"/>
<dbReference type="InterPro" id="IPR026444">
    <property type="entry name" value="Secre_tail"/>
</dbReference>
<keyword evidence="4" id="KW-1185">Reference proteome</keyword>
<dbReference type="Proteomes" id="UP000191112">
    <property type="component" value="Unassembled WGS sequence"/>
</dbReference>
<dbReference type="Pfam" id="PF18962">
    <property type="entry name" value="Por_Secre_tail"/>
    <property type="match status" value="1"/>
</dbReference>
<evidence type="ECO:0000259" key="2">
    <source>
        <dbReference type="Pfam" id="PF18962"/>
    </source>
</evidence>
<evidence type="ECO:0000313" key="4">
    <source>
        <dbReference type="Proteomes" id="UP000191112"/>
    </source>
</evidence>
<keyword evidence="1" id="KW-0732">Signal</keyword>
<dbReference type="EMBL" id="FUYZ01000003">
    <property type="protein sequence ID" value="SKB83708.1"/>
    <property type="molecule type" value="Genomic_DNA"/>
</dbReference>
<evidence type="ECO:0000256" key="1">
    <source>
        <dbReference type="ARBA" id="ARBA00022729"/>
    </source>
</evidence>
<proteinExistence type="predicted"/>